<keyword evidence="8" id="KW-1185">Reference proteome</keyword>
<dbReference type="AlphaFoldDB" id="A0AAE3MG84"/>
<keyword evidence="3" id="KW-0408">Iron</keyword>
<proteinExistence type="predicted"/>
<dbReference type="Pfam" id="PF12838">
    <property type="entry name" value="Fer4_7"/>
    <property type="match status" value="1"/>
</dbReference>
<organism evidence="7 8">
    <name type="scientific">Plebeiibacterium marinum</name>
    <dbReference type="NCBI Taxonomy" id="2992111"/>
    <lineage>
        <taxon>Bacteria</taxon>
        <taxon>Pseudomonadati</taxon>
        <taxon>Bacteroidota</taxon>
        <taxon>Bacteroidia</taxon>
        <taxon>Marinilabiliales</taxon>
        <taxon>Marinilabiliaceae</taxon>
        <taxon>Plebeiibacterium</taxon>
    </lineage>
</organism>
<dbReference type="Gene3D" id="3.40.950.10">
    <property type="entry name" value="Fe-only Hydrogenase (Larger Subunit), Chain L, domain 3"/>
    <property type="match status" value="1"/>
</dbReference>
<name>A0AAE3MG84_9BACT</name>
<dbReference type="GO" id="GO:0051539">
    <property type="term" value="F:4 iron, 4 sulfur cluster binding"/>
    <property type="evidence" value="ECO:0007669"/>
    <property type="project" value="UniProtKB-KW"/>
</dbReference>
<dbReference type="InterPro" id="IPR017900">
    <property type="entry name" value="4Fe4S_Fe_S_CS"/>
</dbReference>
<dbReference type="InterPro" id="IPR050340">
    <property type="entry name" value="Cytosolic_Fe-S_CAF"/>
</dbReference>
<gene>
    <name evidence="7" type="ORF">OM074_15650</name>
</gene>
<dbReference type="PROSITE" id="PS51656">
    <property type="entry name" value="4FE4S"/>
    <property type="match status" value="1"/>
</dbReference>
<evidence type="ECO:0000313" key="8">
    <source>
        <dbReference type="Proteomes" id="UP001207408"/>
    </source>
</evidence>
<dbReference type="InterPro" id="IPR009016">
    <property type="entry name" value="Fe_hydrogenase"/>
</dbReference>
<dbReference type="SUPFAM" id="SSF53920">
    <property type="entry name" value="Fe-only hydrogenase"/>
    <property type="match status" value="1"/>
</dbReference>
<dbReference type="PROSITE" id="PS51379">
    <property type="entry name" value="4FE4S_FER_2"/>
    <property type="match status" value="1"/>
</dbReference>
<evidence type="ECO:0000259" key="5">
    <source>
        <dbReference type="PROSITE" id="PS51379"/>
    </source>
</evidence>
<comment type="caution">
    <text evidence="7">The sequence shown here is derived from an EMBL/GenBank/DDBJ whole genome shotgun (WGS) entry which is preliminary data.</text>
</comment>
<evidence type="ECO:0000256" key="1">
    <source>
        <dbReference type="ARBA" id="ARBA00022485"/>
    </source>
</evidence>
<dbReference type="EMBL" id="JAPDPI010000037">
    <property type="protein sequence ID" value="MCW3807072.1"/>
    <property type="molecule type" value="Genomic_DNA"/>
</dbReference>
<evidence type="ECO:0000256" key="2">
    <source>
        <dbReference type="ARBA" id="ARBA00022723"/>
    </source>
</evidence>
<protein>
    <submittedName>
        <fullName evidence="7">4Fe-4S binding protein</fullName>
    </submittedName>
</protein>
<dbReference type="Pfam" id="PF02906">
    <property type="entry name" value="Fe_hyd_lg_C"/>
    <property type="match status" value="1"/>
</dbReference>
<reference evidence="7" key="1">
    <citation type="submission" date="2022-10" db="EMBL/GenBank/DDBJ databases">
        <authorList>
            <person name="Yu W.X."/>
        </authorList>
    </citation>
    <scope>NUCLEOTIDE SEQUENCE</scope>
    <source>
        <strain evidence="7">D04</strain>
    </source>
</reference>
<feature type="domain" description="4Fe-4S" evidence="6">
    <location>
        <begin position="339"/>
        <end position="401"/>
    </location>
</feature>
<dbReference type="Gene3D" id="1.10.15.40">
    <property type="entry name" value="Electron transport complex subunit B, putative Fe-S cluster"/>
    <property type="match status" value="1"/>
</dbReference>
<dbReference type="InterPro" id="IPR004108">
    <property type="entry name" value="Fe_hydrogenase_lsu_C"/>
</dbReference>
<dbReference type="Proteomes" id="UP001207408">
    <property type="component" value="Unassembled WGS sequence"/>
</dbReference>
<dbReference type="Gene3D" id="3.30.450.20">
    <property type="entry name" value="PAS domain"/>
    <property type="match status" value="1"/>
</dbReference>
<dbReference type="SUPFAM" id="SSF54862">
    <property type="entry name" value="4Fe-4S ferredoxins"/>
    <property type="match status" value="1"/>
</dbReference>
<dbReference type="InterPro" id="IPR017896">
    <property type="entry name" value="4Fe4S_Fe-S-bd"/>
</dbReference>
<dbReference type="Pfam" id="PF04060">
    <property type="entry name" value="FeS"/>
    <property type="match status" value="1"/>
</dbReference>
<dbReference type="PROSITE" id="PS00198">
    <property type="entry name" value="4FE4S_FER_1"/>
    <property type="match status" value="1"/>
</dbReference>
<dbReference type="PANTHER" id="PTHR11615">
    <property type="entry name" value="NITRATE, FORMATE, IRON DEHYDROGENASE"/>
    <property type="match status" value="1"/>
</dbReference>
<evidence type="ECO:0000256" key="4">
    <source>
        <dbReference type="ARBA" id="ARBA00023014"/>
    </source>
</evidence>
<dbReference type="InterPro" id="IPR007202">
    <property type="entry name" value="4Fe-4S_dom"/>
</dbReference>
<dbReference type="GO" id="GO:0046872">
    <property type="term" value="F:metal ion binding"/>
    <property type="evidence" value="ECO:0007669"/>
    <property type="project" value="UniProtKB-KW"/>
</dbReference>
<accession>A0AAE3MG84</accession>
<dbReference type="Gene3D" id="3.30.70.20">
    <property type="match status" value="1"/>
</dbReference>
<keyword evidence="1" id="KW-0004">4Fe-4S</keyword>
<feature type="domain" description="4Fe-4S ferredoxin-type" evidence="5">
    <location>
        <begin position="20"/>
        <end position="49"/>
    </location>
</feature>
<evidence type="ECO:0000259" key="6">
    <source>
        <dbReference type="PROSITE" id="PS51656"/>
    </source>
</evidence>
<evidence type="ECO:0000313" key="7">
    <source>
        <dbReference type="EMBL" id="MCW3807072.1"/>
    </source>
</evidence>
<evidence type="ECO:0000256" key="3">
    <source>
        <dbReference type="ARBA" id="ARBA00023004"/>
    </source>
</evidence>
<keyword evidence="4" id="KW-0411">Iron-sulfur</keyword>
<sequence>MDCYKCIRNCPSKAIKITEQKASIIDELCIYCGRCVSVCPANAKQIRDGLSRVKQLINSGATTVASVAPSFRAEFSHFSDEEFITQLTKLGFNYISETALGAQIVSGHTEQFLKARNKGIYISSACPGVVELIKKYYPQYIVNITPFLSPMLAHAKSLKKELNKEAKVVFIGPCIAKKAEADNWPSLVDTAITFDELKTWMNEPGTNNSNHSEDVEFFPFKANSGNIYPIEGGMINTFSSNNNLLKLSFAGIDEVKGVLNRLDTIQHDGPVFLELLLCEGGCVNGPGCNSENNPVQNKIQILNSKSNKPEVPFKELALLNIECDYFGYTPIKQPEYKHEAIQEALSNIGKTSPKDELNCGSCGYNTCREFAIATLSGMAEPNMCVSHLKKIAYNQASILLKKIPSGVVLVDQQLKIIEINQSCINMLGHQPWHKDEASNNILNKHINELGYFTEHFTTAIHTGKEYNQLPIVQNGKSFQLSIFNIQKYKLVAGIIQNFESKEFKSDIIEKRTRVVIKKNMETAQKIAALLGENASFTDSLLNSILTDYSEEKADNNAPNASTHA</sequence>
<keyword evidence="2" id="KW-0479">Metal-binding</keyword>